<dbReference type="AlphaFoldDB" id="A0A0N4VMK1"/>
<protein>
    <submittedName>
        <fullName evidence="4">SAS-6_N domain-containing protein</fullName>
    </submittedName>
</protein>
<accession>A0A0N4VMK1</accession>
<reference evidence="2 3" key="2">
    <citation type="submission" date="2018-10" db="EMBL/GenBank/DDBJ databases">
        <authorList>
            <consortium name="Pathogen Informatics"/>
        </authorList>
    </citation>
    <scope>NUCLEOTIDE SEQUENCE [LARGE SCALE GENOMIC DNA]</scope>
</reference>
<keyword evidence="3" id="KW-1185">Reference proteome</keyword>
<dbReference type="Pfam" id="PF16531">
    <property type="entry name" value="SAS-6_N"/>
    <property type="match status" value="1"/>
</dbReference>
<dbReference type="EMBL" id="UXUI01011974">
    <property type="protein sequence ID" value="VDD96646.1"/>
    <property type="molecule type" value="Genomic_DNA"/>
</dbReference>
<organism evidence="4">
    <name type="scientific">Enterobius vermicularis</name>
    <name type="common">Human pinworm</name>
    <dbReference type="NCBI Taxonomy" id="51028"/>
    <lineage>
        <taxon>Eukaryota</taxon>
        <taxon>Metazoa</taxon>
        <taxon>Ecdysozoa</taxon>
        <taxon>Nematoda</taxon>
        <taxon>Chromadorea</taxon>
        <taxon>Rhabditida</taxon>
        <taxon>Spirurina</taxon>
        <taxon>Oxyuridomorpha</taxon>
        <taxon>Oxyuroidea</taxon>
        <taxon>Oxyuridae</taxon>
        <taxon>Enterobius</taxon>
    </lineage>
</organism>
<evidence type="ECO:0000313" key="2">
    <source>
        <dbReference type="EMBL" id="VDD96646.1"/>
    </source>
</evidence>
<feature type="domain" description="Spindle assembly abnormal protein 6 N-terminal" evidence="1">
    <location>
        <begin position="114"/>
        <end position="202"/>
    </location>
</feature>
<reference evidence="4" key="1">
    <citation type="submission" date="2017-02" db="UniProtKB">
        <authorList>
            <consortium name="WormBaseParasite"/>
        </authorList>
    </citation>
    <scope>IDENTIFICATION</scope>
</reference>
<dbReference type="WBParaSite" id="EVEC_0001215901-mRNA-1">
    <property type="protein sequence ID" value="EVEC_0001215901-mRNA-1"/>
    <property type="gene ID" value="EVEC_0001215901"/>
</dbReference>
<sequence>MHGFGSRVSNLLVKMSKIVLHEHIRVDVLQDCSSSSLQSVQTWLGIYRLLGWEIHNVIGVADISIGHNSVHKLYDLRTPSIVIEPTQLTSLGQEYLDKLYNPVGFIELAKRCRIRTEGQLLILKIEARKRSEGEELYVSLSREDDPLFFYYRCVRKSDYDRMRREQNLDSEFNEFPAVIHEFLTDIKDSNESRLQGSFSNEKTRFRYE</sequence>
<name>A0A0N4VMK1_ENTVE</name>
<evidence type="ECO:0000313" key="3">
    <source>
        <dbReference type="Proteomes" id="UP000274131"/>
    </source>
</evidence>
<dbReference type="InterPro" id="IPR032396">
    <property type="entry name" value="SAS-6_N"/>
</dbReference>
<proteinExistence type="predicted"/>
<evidence type="ECO:0000313" key="4">
    <source>
        <dbReference type="WBParaSite" id="EVEC_0001215901-mRNA-1"/>
    </source>
</evidence>
<dbReference type="Proteomes" id="UP000274131">
    <property type="component" value="Unassembled WGS sequence"/>
</dbReference>
<evidence type="ECO:0000259" key="1">
    <source>
        <dbReference type="Pfam" id="PF16531"/>
    </source>
</evidence>
<dbReference type="InterPro" id="IPR038558">
    <property type="entry name" value="SAS-6_N_sf"/>
</dbReference>
<dbReference type="STRING" id="51028.A0A0N4VMK1"/>
<gene>
    <name evidence="2" type="ORF">EVEC_LOCUS11397</name>
</gene>
<dbReference type="Gene3D" id="2.170.210.20">
    <property type="entry name" value="Spindle assembly abnormal protein 6, N-terminal domain"/>
    <property type="match status" value="1"/>
</dbReference>
<dbReference type="OrthoDB" id="49058at2759"/>